<keyword evidence="1" id="KW-0285">Flavoprotein</keyword>
<dbReference type="InterPro" id="IPR005025">
    <property type="entry name" value="FMN_Rdtase-like_dom"/>
</dbReference>
<organism evidence="4">
    <name type="scientific">candidate division WOR-3 bacterium</name>
    <dbReference type="NCBI Taxonomy" id="2052148"/>
    <lineage>
        <taxon>Bacteria</taxon>
        <taxon>Bacteria division WOR-3</taxon>
    </lineage>
</organism>
<dbReference type="GO" id="GO:0016491">
    <property type="term" value="F:oxidoreductase activity"/>
    <property type="evidence" value="ECO:0007669"/>
    <property type="project" value="InterPro"/>
</dbReference>
<comment type="caution">
    <text evidence="4">The sequence shown here is derived from an EMBL/GenBank/DDBJ whole genome shotgun (WGS) entry which is preliminary data.</text>
</comment>
<gene>
    <name evidence="4" type="ORF">ENQ77_09440</name>
</gene>
<evidence type="ECO:0000313" key="4">
    <source>
        <dbReference type="EMBL" id="HEN28846.1"/>
    </source>
</evidence>
<protein>
    <submittedName>
        <fullName evidence="4">Flavodoxin family protein</fullName>
    </submittedName>
</protein>
<dbReference type="InterPro" id="IPR051796">
    <property type="entry name" value="ISF_SsuE-like"/>
</dbReference>
<dbReference type="AlphaFoldDB" id="A0A7C2K2M0"/>
<proteinExistence type="predicted"/>
<feature type="domain" description="NADPH-dependent FMN reductase-like" evidence="3">
    <location>
        <begin position="1"/>
        <end position="134"/>
    </location>
</feature>
<dbReference type="PANTHER" id="PTHR43278:SF1">
    <property type="entry name" value="IRON-SULFUR FLAVOPROTEIN MJ1083"/>
    <property type="match status" value="1"/>
</dbReference>
<dbReference type="SUPFAM" id="SSF52218">
    <property type="entry name" value="Flavoproteins"/>
    <property type="match status" value="1"/>
</dbReference>
<dbReference type="EMBL" id="DSOL01000267">
    <property type="protein sequence ID" value="HEN28846.1"/>
    <property type="molecule type" value="Genomic_DNA"/>
</dbReference>
<reference evidence="4" key="1">
    <citation type="journal article" date="2020" name="mSystems">
        <title>Genome- and Community-Level Interaction Insights into Carbon Utilization and Element Cycling Functions of Hydrothermarchaeota in Hydrothermal Sediment.</title>
        <authorList>
            <person name="Zhou Z."/>
            <person name="Liu Y."/>
            <person name="Xu W."/>
            <person name="Pan J."/>
            <person name="Luo Z.H."/>
            <person name="Li M."/>
        </authorList>
    </citation>
    <scope>NUCLEOTIDE SEQUENCE [LARGE SCALE GENOMIC DNA]</scope>
    <source>
        <strain evidence="4">SpSt-34</strain>
    </source>
</reference>
<dbReference type="Pfam" id="PF03358">
    <property type="entry name" value="FMN_red"/>
    <property type="match status" value="1"/>
</dbReference>
<accession>A0A7C2K2M0</accession>
<evidence type="ECO:0000259" key="3">
    <source>
        <dbReference type="Pfam" id="PF03358"/>
    </source>
</evidence>
<name>A0A7C2K2M0_UNCW3</name>
<evidence type="ECO:0000256" key="1">
    <source>
        <dbReference type="ARBA" id="ARBA00022630"/>
    </source>
</evidence>
<sequence>MRVLGVSLSPRRNGHTTKLIELALDAAVKEGANVELYSIYGKHIEPCNGCRECFDTGECPIQDDMQELYKQLLNADGLIIGSPVYVYTLAAQAKIFLDRTVCLNKPNRNLKNKVAGVVVVGGSLGLIDALKTIYFWIITHEMIPANFIAAYSLPNIELYNMEKCIESARNLGKQIVKILQSGFKYPEDISRVRIAFGTHTL</sequence>
<dbReference type="PANTHER" id="PTHR43278">
    <property type="entry name" value="NAD(P)H-DEPENDENT FMN-CONTAINING OXIDOREDUCTASE YWQN-RELATED"/>
    <property type="match status" value="1"/>
</dbReference>
<dbReference type="Gene3D" id="3.40.50.360">
    <property type="match status" value="1"/>
</dbReference>
<dbReference type="InterPro" id="IPR029039">
    <property type="entry name" value="Flavoprotein-like_sf"/>
</dbReference>
<evidence type="ECO:0000256" key="2">
    <source>
        <dbReference type="ARBA" id="ARBA00022643"/>
    </source>
</evidence>
<keyword evidence="2" id="KW-0288">FMN</keyword>